<name>A0A8H7ZHT7_9ASCO</name>
<feature type="region of interest" description="Disordered" evidence="1">
    <location>
        <begin position="1"/>
        <end position="22"/>
    </location>
</feature>
<reference evidence="2 3" key="1">
    <citation type="submission" date="2020-12" db="EMBL/GenBank/DDBJ databases">
        <title>Effect of drift, selection, and recombination on the evolution of hybrid genomes in Candida yeast pathogens.</title>
        <authorList>
            <person name="Mixao V."/>
            <person name="Ksiezopolska E."/>
            <person name="Saus E."/>
            <person name="Boekhout T."/>
            <person name="Gacser A."/>
            <person name="Gabaldon T."/>
        </authorList>
    </citation>
    <scope>NUCLEOTIDE SEQUENCE [LARGE SCALE GENOMIC DNA]</scope>
    <source>
        <strain evidence="2 3">BP57</strain>
    </source>
</reference>
<accession>A0A8H7ZHT7</accession>
<comment type="caution">
    <text evidence="2">The sequence shown here is derived from an EMBL/GenBank/DDBJ whole genome shotgun (WGS) entry which is preliminary data.</text>
</comment>
<evidence type="ECO:0000256" key="1">
    <source>
        <dbReference type="SAM" id="MobiDB-lite"/>
    </source>
</evidence>
<organism evidence="2 3">
    <name type="scientific">Candida metapsilosis</name>
    <dbReference type="NCBI Taxonomy" id="273372"/>
    <lineage>
        <taxon>Eukaryota</taxon>
        <taxon>Fungi</taxon>
        <taxon>Dikarya</taxon>
        <taxon>Ascomycota</taxon>
        <taxon>Saccharomycotina</taxon>
        <taxon>Pichiomycetes</taxon>
        <taxon>Debaryomycetaceae</taxon>
        <taxon>Candida/Lodderomyces clade</taxon>
        <taxon>Candida</taxon>
    </lineage>
</organism>
<dbReference type="Proteomes" id="UP000669133">
    <property type="component" value="Unassembled WGS sequence"/>
</dbReference>
<keyword evidence="3" id="KW-1185">Reference proteome</keyword>
<dbReference type="EMBL" id="JAEOAQ010000002">
    <property type="protein sequence ID" value="KAG5420359.1"/>
    <property type="molecule type" value="Genomic_DNA"/>
</dbReference>
<dbReference type="SUPFAM" id="SSF52047">
    <property type="entry name" value="RNI-like"/>
    <property type="match status" value="1"/>
</dbReference>
<dbReference type="AlphaFoldDB" id="A0A8H7ZHT7"/>
<dbReference type="RefSeq" id="XP_067549475.1">
    <property type="nucleotide sequence ID" value="XM_067691074.1"/>
</dbReference>
<proteinExistence type="predicted"/>
<dbReference type="GeneID" id="93650869"/>
<evidence type="ECO:0000313" key="2">
    <source>
        <dbReference type="EMBL" id="KAG5420359.1"/>
    </source>
</evidence>
<gene>
    <name evidence="2" type="ORF">I9W82_002240</name>
</gene>
<protein>
    <submittedName>
        <fullName evidence="2">Uncharacterized protein</fullName>
    </submittedName>
</protein>
<feature type="region of interest" description="Disordered" evidence="1">
    <location>
        <begin position="381"/>
        <end position="409"/>
    </location>
</feature>
<dbReference type="OrthoDB" id="4078956at2759"/>
<sequence>MKHRSRYTRSSKNLARKRKRQDKFKEFVKKDHQSLEAKYATHGQSNLNFIDTQITTSSYPWDRVTPEQLRLSRKPTKSLKSLRHICAETIASQASKITSDLLRTLPWSIWKIVWTMILATNQDSIQVYILFLCHFGHLPDFKSHKAHIMNVRDETVAFTQIAKNRLHRIETLFSNIAISDMVQELLMSKSYVILDISHQPVMNKEEYFSILNVPNLICLDLSNQDINDTFLQLLGSCISTTTKLNQLVMIKLVNTKVTPQAVLKFLNAISLPSCKLTYIEIDLEMKHKCWKLMNPGQTKIVQTMPMGLSLNGLQRSGTTSNGTTSNVQVSKVPILDIFIAKEQYSQYNMEAIWKCRNKALNSIQKRTTYVYEKSSFVDWPNDEESVEEEKPQRQKKALKTNAQDFFRLS</sequence>
<evidence type="ECO:0000313" key="3">
    <source>
        <dbReference type="Proteomes" id="UP000669133"/>
    </source>
</evidence>